<reference evidence="7 8" key="1">
    <citation type="submission" date="2019-12" db="EMBL/GenBank/DDBJ databases">
        <title>Draft genome sequence of the ascomycete Xylaria multiplex DSM 110363.</title>
        <authorList>
            <person name="Buettner E."/>
            <person name="Kellner H."/>
        </authorList>
    </citation>
    <scope>NUCLEOTIDE SEQUENCE [LARGE SCALE GENOMIC DNA]</scope>
    <source>
        <strain evidence="7 8">DSM 110363</strain>
    </source>
</reference>
<dbReference type="OrthoDB" id="10266249at2759"/>
<dbReference type="InterPro" id="IPR056767">
    <property type="entry name" value="C2H2-Znf_KIN17"/>
</dbReference>
<dbReference type="PANTHER" id="PTHR12805">
    <property type="entry name" value="KIN17 KIN, ANTIGENIC DETERMINANT OF RECA PROTEIN HOMOLOG"/>
    <property type="match status" value="1"/>
</dbReference>
<comment type="similarity">
    <text evidence="1">Belongs to the KIN17 family.</text>
</comment>
<evidence type="ECO:0000313" key="8">
    <source>
        <dbReference type="Proteomes" id="UP000481858"/>
    </source>
</evidence>
<keyword evidence="8" id="KW-1185">Reference proteome</keyword>
<dbReference type="Proteomes" id="UP000481858">
    <property type="component" value="Unassembled WGS sequence"/>
</dbReference>
<evidence type="ECO:0000256" key="4">
    <source>
        <dbReference type="ARBA" id="ARBA00022833"/>
    </source>
</evidence>
<dbReference type="FunFam" id="1.10.10.2030:FF:000001">
    <property type="entry name" value="DNA/RNA-binding protein KIN17, putative"/>
    <property type="match status" value="1"/>
</dbReference>
<dbReference type="InterPro" id="IPR037321">
    <property type="entry name" value="KIN17-like"/>
</dbReference>
<sequence>MSAKNNPSRQLDKRMKAKGLGRLRWYCTPCQKQCRDENAFKQHTLSEGHVRTIQATFDGSVDKTINKFSAQFQSDFLKLLKTSHGEKSVHANRFYQTYIVERDHVHLNATRWRSLTEFTKFLSREGLCRVEEKEDGEGGGGGLYIAYIDRSPASISRQEALGRMEKQEATSAKIEAHILKQQIERAGKLPVAEAQQPTDINRDSGEAINISMPKIVIQKQQPTRERPNVFRAARKKLASGSSKTTDDDRQAGKRSNHEMDAATSDDRSAKKPRN</sequence>
<dbReference type="InterPro" id="IPR036236">
    <property type="entry name" value="Znf_C2H2_sf"/>
</dbReference>
<keyword evidence="2" id="KW-0479">Metal-binding</keyword>
<evidence type="ECO:0000256" key="2">
    <source>
        <dbReference type="ARBA" id="ARBA00022723"/>
    </source>
</evidence>
<dbReference type="Pfam" id="PF25095">
    <property type="entry name" value="C2H2-zf_KIN17"/>
    <property type="match status" value="1"/>
</dbReference>
<proteinExistence type="inferred from homology"/>
<dbReference type="PANTHER" id="PTHR12805:SF0">
    <property type="entry name" value="DNA_RNA-BINDING PROTEIN KIN17"/>
    <property type="match status" value="1"/>
</dbReference>
<dbReference type="FunCoup" id="A0A7C8IZX5">
    <property type="interactions" value="315"/>
</dbReference>
<dbReference type="Gene3D" id="1.10.10.2030">
    <property type="entry name" value="DNA/RNA-binding protein Kin17, conserved domain"/>
    <property type="match status" value="1"/>
</dbReference>
<dbReference type="InterPro" id="IPR019447">
    <property type="entry name" value="DNA/RNA-bd_Kin17_WH-like_dom"/>
</dbReference>
<keyword evidence="4" id="KW-0862">Zinc</keyword>
<feature type="region of interest" description="Disordered" evidence="5">
    <location>
        <begin position="218"/>
        <end position="274"/>
    </location>
</feature>
<dbReference type="InParanoid" id="A0A7C8IZX5"/>
<dbReference type="GO" id="GO:0008270">
    <property type="term" value="F:zinc ion binding"/>
    <property type="evidence" value="ECO:0007669"/>
    <property type="project" value="UniProtKB-KW"/>
</dbReference>
<feature type="compositionally biased region" description="Basic and acidic residues" evidence="5">
    <location>
        <begin position="244"/>
        <end position="274"/>
    </location>
</feature>
<dbReference type="Pfam" id="PF10357">
    <property type="entry name" value="WH_KIN17"/>
    <property type="match status" value="1"/>
</dbReference>
<dbReference type="EMBL" id="WUBL01000064">
    <property type="protein sequence ID" value="KAF2967619.1"/>
    <property type="molecule type" value="Genomic_DNA"/>
</dbReference>
<evidence type="ECO:0000256" key="3">
    <source>
        <dbReference type="ARBA" id="ARBA00022771"/>
    </source>
</evidence>
<organism evidence="7 8">
    <name type="scientific">Xylaria multiplex</name>
    <dbReference type="NCBI Taxonomy" id="323545"/>
    <lineage>
        <taxon>Eukaryota</taxon>
        <taxon>Fungi</taxon>
        <taxon>Dikarya</taxon>
        <taxon>Ascomycota</taxon>
        <taxon>Pezizomycotina</taxon>
        <taxon>Sordariomycetes</taxon>
        <taxon>Xylariomycetidae</taxon>
        <taxon>Xylariales</taxon>
        <taxon>Xylariaceae</taxon>
        <taxon>Xylaria</taxon>
    </lineage>
</organism>
<feature type="domain" description="DNA/RNA-binding protein Kin17 WH-like" evidence="6">
    <location>
        <begin position="51"/>
        <end position="184"/>
    </location>
</feature>
<evidence type="ECO:0000313" key="7">
    <source>
        <dbReference type="EMBL" id="KAF2967619.1"/>
    </source>
</evidence>
<dbReference type="InterPro" id="IPR038254">
    <property type="entry name" value="KIN17_WH-like_sf"/>
</dbReference>
<dbReference type="AlphaFoldDB" id="A0A7C8IZX5"/>
<comment type="caution">
    <text evidence="7">The sequence shown here is derived from an EMBL/GenBank/DDBJ whole genome shotgun (WGS) entry which is preliminary data.</text>
</comment>
<dbReference type="SMART" id="SM01253">
    <property type="entry name" value="Kin17_mid"/>
    <property type="match status" value="1"/>
</dbReference>
<dbReference type="GO" id="GO:0005634">
    <property type="term" value="C:nucleus"/>
    <property type="evidence" value="ECO:0007669"/>
    <property type="project" value="TreeGrafter"/>
</dbReference>
<dbReference type="SUPFAM" id="SSF57667">
    <property type="entry name" value="beta-beta-alpha zinc fingers"/>
    <property type="match status" value="1"/>
</dbReference>
<evidence type="ECO:0000256" key="5">
    <source>
        <dbReference type="SAM" id="MobiDB-lite"/>
    </source>
</evidence>
<evidence type="ECO:0000256" key="1">
    <source>
        <dbReference type="ARBA" id="ARBA00008517"/>
    </source>
</evidence>
<accession>A0A7C8IZX5</accession>
<evidence type="ECO:0000259" key="6">
    <source>
        <dbReference type="SMART" id="SM01253"/>
    </source>
</evidence>
<name>A0A7C8IZX5_9PEZI</name>
<dbReference type="Gene3D" id="3.30.160.60">
    <property type="entry name" value="Classic Zinc Finger"/>
    <property type="match status" value="1"/>
</dbReference>
<keyword evidence="3" id="KW-0863">Zinc-finger</keyword>
<dbReference type="GO" id="GO:0006260">
    <property type="term" value="P:DNA replication"/>
    <property type="evidence" value="ECO:0007669"/>
    <property type="project" value="TreeGrafter"/>
</dbReference>
<dbReference type="GO" id="GO:0006974">
    <property type="term" value="P:DNA damage response"/>
    <property type="evidence" value="ECO:0007669"/>
    <property type="project" value="TreeGrafter"/>
</dbReference>
<protein>
    <recommendedName>
        <fullName evidence="6">DNA/RNA-binding protein Kin17 WH-like domain-containing protein</fullName>
    </recommendedName>
</protein>
<dbReference type="GO" id="GO:0003690">
    <property type="term" value="F:double-stranded DNA binding"/>
    <property type="evidence" value="ECO:0007669"/>
    <property type="project" value="TreeGrafter"/>
</dbReference>
<gene>
    <name evidence="7" type="ORF">GQX73_g5961</name>
</gene>